<evidence type="ECO:0000313" key="3">
    <source>
        <dbReference type="Proteomes" id="UP000184171"/>
    </source>
</evidence>
<dbReference type="EMBL" id="FQZT01000005">
    <property type="protein sequence ID" value="SHJ23433.1"/>
    <property type="molecule type" value="Genomic_DNA"/>
</dbReference>
<name>A0A1M6HMF7_MALRU</name>
<sequence length="136" mass="16167">MNQRLFLLLLCLFLLGACARSFDPRADLLDDSRHFRDALRWQDYIGAGRHMQDDVKQSLMDIFQDNEDLRIVDSSIYRVDVAPEGDRAEIEYRMQYYRLPSMRVQKWHWLQQWQLQPGKGMNQGLWLIVNSPPPLD</sequence>
<organism evidence="2 3">
    <name type="scientific">Malonomonas rubra DSM 5091</name>
    <dbReference type="NCBI Taxonomy" id="1122189"/>
    <lineage>
        <taxon>Bacteria</taxon>
        <taxon>Pseudomonadati</taxon>
        <taxon>Thermodesulfobacteriota</taxon>
        <taxon>Desulfuromonadia</taxon>
        <taxon>Desulfuromonadales</taxon>
        <taxon>Geopsychrobacteraceae</taxon>
        <taxon>Malonomonas</taxon>
    </lineage>
</organism>
<evidence type="ECO:0000256" key="1">
    <source>
        <dbReference type="SAM" id="SignalP"/>
    </source>
</evidence>
<gene>
    <name evidence="2" type="ORF">SAMN02745165_01889</name>
</gene>
<feature type="signal peptide" evidence="1">
    <location>
        <begin position="1"/>
        <end position="19"/>
    </location>
</feature>
<reference evidence="2 3" key="1">
    <citation type="submission" date="2016-11" db="EMBL/GenBank/DDBJ databases">
        <authorList>
            <person name="Jaros S."/>
            <person name="Januszkiewicz K."/>
            <person name="Wedrychowicz H."/>
        </authorList>
    </citation>
    <scope>NUCLEOTIDE SEQUENCE [LARGE SCALE GENOMIC DNA]</scope>
    <source>
        <strain evidence="2 3">DSM 5091</strain>
    </source>
</reference>
<evidence type="ECO:0000313" key="2">
    <source>
        <dbReference type="EMBL" id="SHJ23433.1"/>
    </source>
</evidence>
<protein>
    <recommendedName>
        <fullName evidence="4">Lipoprotein</fullName>
    </recommendedName>
</protein>
<feature type="chain" id="PRO_5012183860" description="Lipoprotein" evidence="1">
    <location>
        <begin position="20"/>
        <end position="136"/>
    </location>
</feature>
<dbReference type="AlphaFoldDB" id="A0A1M6HMF7"/>
<keyword evidence="1" id="KW-0732">Signal</keyword>
<keyword evidence="3" id="KW-1185">Reference proteome</keyword>
<accession>A0A1M6HMF7</accession>
<proteinExistence type="predicted"/>
<dbReference type="STRING" id="1122189.SAMN02745165_01889"/>
<evidence type="ECO:0008006" key="4">
    <source>
        <dbReference type="Google" id="ProtNLM"/>
    </source>
</evidence>
<dbReference type="PROSITE" id="PS51257">
    <property type="entry name" value="PROKAR_LIPOPROTEIN"/>
    <property type="match status" value="1"/>
</dbReference>
<dbReference type="Proteomes" id="UP000184171">
    <property type="component" value="Unassembled WGS sequence"/>
</dbReference>